<comment type="subcellular location">
    <subcellularLocation>
        <location evidence="1">Membrane</location>
        <topology evidence="1">Multi-pass membrane protein</topology>
    </subcellularLocation>
</comment>
<evidence type="ECO:0000256" key="4">
    <source>
        <dbReference type="ARBA" id="ARBA00023136"/>
    </source>
</evidence>
<sequence length="433" mass="46362">MTEGDPPDTEHERPAKWRLVGPGLVVAATGVGAADLVATLVAGSRYGYALLWVAILGAVIKVVLVEGAGRYSLATGRTIFEGWRSLGRWTTWYFAPYIVIWGLVYGATAMSSSALPVVALFPGASLKLVAVCSGLIGLALVWFGSYAGFEKIIAALVGVMFVAVVGAAVRAAPNVPQILAGLVPTVPAGSLFYLLGLAGGVGGTITLAAYGYWLREKGWSTPRFMKVMRIDNGVAYLVTGIFVVAMLIVGAELLYSAGIAIDARDQGLVQLGDVLEERYGQVFHVVFLVGFWAASFSSLIGVWSGVSLMFADYVGNLRDLPSGHLDTRTGGRYFRLYLLWLTFPPMLLLLLDKPIGLILTYGVLGALFMPFLAVTLLVLLNKRRDGALAHATVPPEWRNKWLSNALMSLCAALFAILAVQQLADVVAPYTSLW</sequence>
<dbReference type="PANTHER" id="PTHR11706:SF3">
    <property type="entry name" value="METAL ION TRANSPORT PROTEIN"/>
    <property type="match status" value="1"/>
</dbReference>
<keyword evidence="3 5" id="KW-1133">Transmembrane helix</keyword>
<reference evidence="6 7" key="1">
    <citation type="submission" date="2021-08" db="EMBL/GenBank/DDBJ databases">
        <title>Draft genome sequence of Mycolicibacterium sp. NGTWS1702 strain.</title>
        <authorList>
            <person name="Matsumoto M."/>
            <person name="Tang B.C.C."/>
            <person name="Machida Y."/>
            <person name="Matoyama H."/>
            <person name="Kishihara T."/>
            <person name="Sato S."/>
            <person name="Kondo I."/>
            <person name="Sano M."/>
            <person name="Kato G."/>
        </authorList>
    </citation>
    <scope>NUCLEOTIDE SEQUENCE [LARGE SCALE GENOMIC DNA]</scope>
    <source>
        <strain evidence="6 7">NGTWSNA01</strain>
    </source>
</reference>
<accession>A0ABQ4V9D1</accession>
<gene>
    <name evidence="6" type="ORF">NGTWS1702_35830</name>
</gene>
<evidence type="ECO:0000313" key="7">
    <source>
        <dbReference type="Proteomes" id="UP001060504"/>
    </source>
</evidence>
<dbReference type="PANTHER" id="PTHR11706">
    <property type="entry name" value="SOLUTE CARRIER PROTEIN FAMILY 11 MEMBER"/>
    <property type="match status" value="1"/>
</dbReference>
<feature type="transmembrane region" description="Helical" evidence="5">
    <location>
        <begin position="281"/>
        <end position="311"/>
    </location>
</feature>
<keyword evidence="2 5" id="KW-0812">Transmembrane</keyword>
<dbReference type="InterPro" id="IPR001046">
    <property type="entry name" value="NRAMP_fam"/>
</dbReference>
<feature type="transmembrane region" description="Helical" evidence="5">
    <location>
        <begin position="19"/>
        <end position="40"/>
    </location>
</feature>
<proteinExistence type="predicted"/>
<feature type="transmembrane region" description="Helical" evidence="5">
    <location>
        <begin position="332"/>
        <end position="351"/>
    </location>
</feature>
<name>A0ABQ4V9D1_9MYCO</name>
<dbReference type="Proteomes" id="UP001060504">
    <property type="component" value="Unassembled WGS sequence"/>
</dbReference>
<keyword evidence="4 5" id="KW-0472">Membrane</keyword>
<dbReference type="NCBIfam" id="NF037982">
    <property type="entry name" value="Nramp_1"/>
    <property type="match status" value="2"/>
</dbReference>
<feature type="transmembrane region" description="Helical" evidence="5">
    <location>
        <begin position="357"/>
        <end position="380"/>
    </location>
</feature>
<evidence type="ECO:0000256" key="1">
    <source>
        <dbReference type="ARBA" id="ARBA00004141"/>
    </source>
</evidence>
<evidence type="ECO:0000256" key="2">
    <source>
        <dbReference type="ARBA" id="ARBA00022692"/>
    </source>
</evidence>
<feature type="transmembrane region" description="Helical" evidence="5">
    <location>
        <begin position="191"/>
        <end position="213"/>
    </location>
</feature>
<evidence type="ECO:0000313" key="6">
    <source>
        <dbReference type="EMBL" id="GJF10565.1"/>
    </source>
</evidence>
<dbReference type="EMBL" id="BPRH01003751">
    <property type="protein sequence ID" value="GJF10565.1"/>
    <property type="molecule type" value="Genomic_DNA"/>
</dbReference>
<feature type="transmembrane region" description="Helical" evidence="5">
    <location>
        <begin position="401"/>
        <end position="423"/>
    </location>
</feature>
<protein>
    <submittedName>
        <fullName evidence="6">Iron transporter</fullName>
    </submittedName>
</protein>
<feature type="transmembrane region" description="Helical" evidence="5">
    <location>
        <begin position="46"/>
        <end position="65"/>
    </location>
</feature>
<feature type="transmembrane region" description="Helical" evidence="5">
    <location>
        <begin position="124"/>
        <end position="145"/>
    </location>
</feature>
<keyword evidence="7" id="KW-1185">Reference proteome</keyword>
<evidence type="ECO:0000256" key="5">
    <source>
        <dbReference type="SAM" id="Phobius"/>
    </source>
</evidence>
<evidence type="ECO:0000256" key="3">
    <source>
        <dbReference type="ARBA" id="ARBA00022989"/>
    </source>
</evidence>
<feature type="transmembrane region" description="Helical" evidence="5">
    <location>
        <begin position="86"/>
        <end position="104"/>
    </location>
</feature>
<feature type="transmembrane region" description="Helical" evidence="5">
    <location>
        <begin position="234"/>
        <end position="261"/>
    </location>
</feature>
<comment type="caution">
    <text evidence="6">The sequence shown here is derived from an EMBL/GenBank/DDBJ whole genome shotgun (WGS) entry which is preliminary data.</text>
</comment>
<organism evidence="6 7">
    <name type="scientific">Mycolicibacterium cyprinidarum</name>
    <dbReference type="NCBI Taxonomy" id="2860311"/>
    <lineage>
        <taxon>Bacteria</taxon>
        <taxon>Bacillati</taxon>
        <taxon>Actinomycetota</taxon>
        <taxon>Actinomycetes</taxon>
        <taxon>Mycobacteriales</taxon>
        <taxon>Mycobacteriaceae</taxon>
        <taxon>Mycolicibacterium</taxon>
    </lineage>
</organism>
<dbReference type="Pfam" id="PF01566">
    <property type="entry name" value="Nramp"/>
    <property type="match status" value="1"/>
</dbReference>
<feature type="transmembrane region" description="Helical" evidence="5">
    <location>
        <begin position="152"/>
        <end position="171"/>
    </location>
</feature>